<dbReference type="RefSeq" id="XP_009218582.1">
    <property type="nucleotide sequence ID" value="XM_009220318.1"/>
</dbReference>
<comment type="similarity">
    <text evidence="1">Belongs to the Gfa family.</text>
</comment>
<dbReference type="OrthoDB" id="5422068at2759"/>
<reference evidence="5" key="3">
    <citation type="submission" date="2010-09" db="EMBL/GenBank/DDBJ databases">
        <title>Annotation of Gaeumannomyces graminis var. tritici R3-111a-1.</title>
        <authorList>
            <consortium name="The Broad Institute Genome Sequencing Platform"/>
            <person name="Ma L.-J."/>
            <person name="Dead R."/>
            <person name="Young S.K."/>
            <person name="Zeng Q."/>
            <person name="Gargeya S."/>
            <person name="Fitzgerald M."/>
            <person name="Haas B."/>
            <person name="Abouelleil A."/>
            <person name="Alvarado L."/>
            <person name="Arachchi H.M."/>
            <person name="Berlin A."/>
            <person name="Brown A."/>
            <person name="Chapman S.B."/>
            <person name="Chen Z."/>
            <person name="Dunbar C."/>
            <person name="Freedman E."/>
            <person name="Gearin G."/>
            <person name="Gellesch M."/>
            <person name="Goldberg J."/>
            <person name="Griggs A."/>
            <person name="Gujja S."/>
            <person name="Heiman D."/>
            <person name="Howarth C."/>
            <person name="Larson L."/>
            <person name="Lui A."/>
            <person name="MacDonald P.J.P."/>
            <person name="Mehta T."/>
            <person name="Montmayeur A."/>
            <person name="Murphy C."/>
            <person name="Neiman D."/>
            <person name="Pearson M."/>
            <person name="Priest M."/>
            <person name="Roberts A."/>
            <person name="Saif S."/>
            <person name="Shea T."/>
            <person name="Shenoy N."/>
            <person name="Sisk P."/>
            <person name="Stolte C."/>
            <person name="Sykes S."/>
            <person name="Yandava C."/>
            <person name="Wortman J."/>
            <person name="Nusbaum C."/>
            <person name="Birren B."/>
        </authorList>
    </citation>
    <scope>NUCLEOTIDE SEQUENCE</scope>
    <source>
        <strain evidence="5">R3-111a-1</strain>
    </source>
</reference>
<protein>
    <recommendedName>
        <fullName evidence="4">CENP-V/GFA domain-containing protein</fullName>
    </recommendedName>
</protein>
<dbReference type="GO" id="GO:0016846">
    <property type="term" value="F:carbon-sulfur lyase activity"/>
    <property type="evidence" value="ECO:0007669"/>
    <property type="project" value="InterPro"/>
</dbReference>
<evidence type="ECO:0000256" key="2">
    <source>
        <dbReference type="ARBA" id="ARBA00022723"/>
    </source>
</evidence>
<gene>
    <name evidence="6" type="primary">20343004</name>
    <name evidence="5" type="ORF">GGTG_02546</name>
</gene>
<dbReference type="Gene3D" id="3.90.1590.10">
    <property type="entry name" value="glutathione-dependent formaldehyde- activating enzyme (gfa)"/>
    <property type="match status" value="1"/>
</dbReference>
<evidence type="ECO:0000256" key="1">
    <source>
        <dbReference type="ARBA" id="ARBA00005495"/>
    </source>
</evidence>
<dbReference type="Proteomes" id="UP000006039">
    <property type="component" value="Unassembled WGS sequence"/>
</dbReference>
<dbReference type="HOGENOM" id="CLU_1441127_0_0_1"/>
<dbReference type="InterPro" id="IPR011057">
    <property type="entry name" value="Mss4-like_sf"/>
</dbReference>
<dbReference type="eggNOG" id="ENOG502RI0G">
    <property type="taxonomic scope" value="Eukaryota"/>
</dbReference>
<feature type="domain" description="CENP-V/GFA" evidence="4">
    <location>
        <begin position="39"/>
        <end position="128"/>
    </location>
</feature>
<reference evidence="5" key="2">
    <citation type="submission" date="2010-07" db="EMBL/GenBank/DDBJ databases">
        <authorList>
            <consortium name="The Broad Institute Genome Sequencing Platform"/>
            <consortium name="Broad Institute Genome Sequencing Center for Infectious Disease"/>
            <person name="Ma L.-J."/>
            <person name="Dead R."/>
            <person name="Young S."/>
            <person name="Zeng Q."/>
            <person name="Koehrsen M."/>
            <person name="Alvarado L."/>
            <person name="Berlin A."/>
            <person name="Chapman S.B."/>
            <person name="Chen Z."/>
            <person name="Freedman E."/>
            <person name="Gellesch M."/>
            <person name="Goldberg J."/>
            <person name="Griggs A."/>
            <person name="Gujja S."/>
            <person name="Heilman E.R."/>
            <person name="Heiman D."/>
            <person name="Hepburn T."/>
            <person name="Howarth C."/>
            <person name="Jen D."/>
            <person name="Larson L."/>
            <person name="Mehta T."/>
            <person name="Neiman D."/>
            <person name="Pearson M."/>
            <person name="Roberts A."/>
            <person name="Saif S."/>
            <person name="Shea T."/>
            <person name="Shenoy N."/>
            <person name="Sisk P."/>
            <person name="Stolte C."/>
            <person name="Sykes S."/>
            <person name="Walk T."/>
            <person name="White J."/>
            <person name="Yandava C."/>
            <person name="Haas B."/>
            <person name="Nusbaum C."/>
            <person name="Birren B."/>
        </authorList>
    </citation>
    <scope>NUCLEOTIDE SEQUENCE</scope>
    <source>
        <strain evidence="5">R3-111a-1</strain>
    </source>
</reference>
<dbReference type="Pfam" id="PF04828">
    <property type="entry name" value="GFA"/>
    <property type="match status" value="1"/>
</dbReference>
<keyword evidence="2" id="KW-0479">Metal-binding</keyword>
<evidence type="ECO:0000313" key="6">
    <source>
        <dbReference type="EnsemblFungi" id="EJT82573"/>
    </source>
</evidence>
<reference evidence="7" key="1">
    <citation type="submission" date="2010-07" db="EMBL/GenBank/DDBJ databases">
        <title>The genome sequence of Gaeumannomyces graminis var. tritici strain R3-111a-1.</title>
        <authorList>
            <consortium name="The Broad Institute Genome Sequencing Platform"/>
            <person name="Ma L.-J."/>
            <person name="Dead R."/>
            <person name="Young S."/>
            <person name="Zeng Q."/>
            <person name="Koehrsen M."/>
            <person name="Alvarado L."/>
            <person name="Berlin A."/>
            <person name="Chapman S.B."/>
            <person name="Chen Z."/>
            <person name="Freedman E."/>
            <person name="Gellesch M."/>
            <person name="Goldberg J."/>
            <person name="Griggs A."/>
            <person name="Gujja S."/>
            <person name="Heilman E.R."/>
            <person name="Heiman D."/>
            <person name="Hepburn T."/>
            <person name="Howarth C."/>
            <person name="Jen D."/>
            <person name="Larson L."/>
            <person name="Mehta T."/>
            <person name="Neiman D."/>
            <person name="Pearson M."/>
            <person name="Roberts A."/>
            <person name="Saif S."/>
            <person name="Shea T."/>
            <person name="Shenoy N."/>
            <person name="Sisk P."/>
            <person name="Stolte C."/>
            <person name="Sykes S."/>
            <person name="Walk T."/>
            <person name="White J."/>
            <person name="Yandava C."/>
            <person name="Haas B."/>
            <person name="Nusbaum C."/>
            <person name="Birren B."/>
        </authorList>
    </citation>
    <scope>NUCLEOTIDE SEQUENCE [LARGE SCALE GENOMIC DNA]</scope>
    <source>
        <strain evidence="7">R3-111a-1</strain>
    </source>
</reference>
<dbReference type="VEuPathDB" id="FungiDB:GGTG_02546"/>
<proteinExistence type="inferred from homology"/>
<evidence type="ECO:0000313" key="5">
    <source>
        <dbReference type="EMBL" id="EJT82573.1"/>
    </source>
</evidence>
<evidence type="ECO:0000259" key="4">
    <source>
        <dbReference type="Pfam" id="PF04828"/>
    </source>
</evidence>
<organism evidence="5">
    <name type="scientific">Gaeumannomyces tritici (strain R3-111a-1)</name>
    <name type="common">Wheat and barley take-all root rot fungus</name>
    <name type="synonym">Gaeumannomyces graminis var. tritici</name>
    <dbReference type="NCBI Taxonomy" id="644352"/>
    <lineage>
        <taxon>Eukaryota</taxon>
        <taxon>Fungi</taxon>
        <taxon>Dikarya</taxon>
        <taxon>Ascomycota</taxon>
        <taxon>Pezizomycotina</taxon>
        <taxon>Sordariomycetes</taxon>
        <taxon>Sordariomycetidae</taxon>
        <taxon>Magnaporthales</taxon>
        <taxon>Magnaporthaceae</taxon>
        <taxon>Gaeumannomyces</taxon>
    </lineage>
</organism>
<reference evidence="6" key="5">
    <citation type="submission" date="2018-04" db="UniProtKB">
        <authorList>
            <consortium name="EnsemblFungi"/>
        </authorList>
    </citation>
    <scope>IDENTIFICATION</scope>
    <source>
        <strain evidence="6">R3-111a-1</strain>
    </source>
</reference>
<evidence type="ECO:0000313" key="7">
    <source>
        <dbReference type="Proteomes" id="UP000006039"/>
    </source>
</evidence>
<evidence type="ECO:0000256" key="3">
    <source>
        <dbReference type="ARBA" id="ARBA00022833"/>
    </source>
</evidence>
<dbReference type="GeneID" id="20343004"/>
<reference evidence="6" key="4">
    <citation type="journal article" date="2015" name="G3 (Bethesda)">
        <title>Genome sequences of three phytopathogenic species of the Magnaporthaceae family of fungi.</title>
        <authorList>
            <person name="Okagaki L.H."/>
            <person name="Nunes C.C."/>
            <person name="Sailsbery J."/>
            <person name="Clay B."/>
            <person name="Brown D."/>
            <person name="John T."/>
            <person name="Oh Y."/>
            <person name="Young N."/>
            <person name="Fitzgerald M."/>
            <person name="Haas B.J."/>
            <person name="Zeng Q."/>
            <person name="Young S."/>
            <person name="Adiconis X."/>
            <person name="Fan L."/>
            <person name="Levin J.Z."/>
            <person name="Mitchell T.K."/>
            <person name="Okubara P.A."/>
            <person name="Farman M.L."/>
            <person name="Kohn L.M."/>
            <person name="Birren B."/>
            <person name="Ma L.-J."/>
            <person name="Dean R.A."/>
        </authorList>
    </citation>
    <scope>NUCLEOTIDE SEQUENCE</scope>
    <source>
        <strain evidence="6">R3-111a-1</strain>
    </source>
</reference>
<dbReference type="EnsemblFungi" id="EJT82573">
    <property type="protein sequence ID" value="EJT82573"/>
    <property type="gene ID" value="GGTG_02546"/>
</dbReference>
<name>J3NMP0_GAET3</name>
<dbReference type="EMBL" id="GL385395">
    <property type="protein sequence ID" value="EJT82573.1"/>
    <property type="molecule type" value="Genomic_DNA"/>
</dbReference>
<dbReference type="GO" id="GO:0046872">
    <property type="term" value="F:metal ion binding"/>
    <property type="evidence" value="ECO:0007669"/>
    <property type="project" value="UniProtKB-KW"/>
</dbReference>
<dbReference type="SUPFAM" id="SSF51316">
    <property type="entry name" value="Mss4-like"/>
    <property type="match status" value="1"/>
</dbReference>
<dbReference type="AlphaFoldDB" id="J3NMP0"/>
<keyword evidence="7" id="KW-1185">Reference proteome</keyword>
<sequence length="188" mass="20185">MLAFPAARAFPLLACPVQPPPSAYRLSAMGAQAAAEHITITARCICGAQVYTAPVSVSTLPLRAVCSHCDSCRRMTGGLYFAETTWPPCISDLSGDGGVDLSELKRYSFSASICIFSCATCPSFLFCKRGLDEPGHENGRGSWSRGDAAEMRLWRRRPGGPESGVRREAGCRRIGLAGVQERRDVGLV</sequence>
<accession>J3NMP0</accession>
<keyword evidence="3" id="KW-0862">Zinc</keyword>
<dbReference type="InterPro" id="IPR006913">
    <property type="entry name" value="CENP-V/GFA"/>
</dbReference>